<evidence type="ECO:0008006" key="4">
    <source>
        <dbReference type="Google" id="ProtNLM"/>
    </source>
</evidence>
<dbReference type="OrthoDB" id="10067079at2759"/>
<dbReference type="AlphaFoldDB" id="A0A9P4KIF1"/>
<gene>
    <name evidence="2" type="ORF">CC78DRAFT_92170</name>
</gene>
<dbReference type="GO" id="GO:0005730">
    <property type="term" value="C:nucleolus"/>
    <property type="evidence" value="ECO:0007669"/>
    <property type="project" value="TreeGrafter"/>
</dbReference>
<feature type="region of interest" description="Disordered" evidence="1">
    <location>
        <begin position="1"/>
        <end position="80"/>
    </location>
</feature>
<dbReference type="InterPro" id="IPR009548">
    <property type="entry name" value="Prkrip1"/>
</dbReference>
<dbReference type="GO" id="GO:0019901">
    <property type="term" value="F:protein kinase binding"/>
    <property type="evidence" value="ECO:0007669"/>
    <property type="project" value="TreeGrafter"/>
</dbReference>
<dbReference type="GO" id="GO:0004860">
    <property type="term" value="F:protein kinase inhibitor activity"/>
    <property type="evidence" value="ECO:0007669"/>
    <property type="project" value="TreeGrafter"/>
</dbReference>
<dbReference type="PANTHER" id="PTHR13507">
    <property type="entry name" value="PRKR-INTERACTING PROTEIN 1"/>
    <property type="match status" value="1"/>
</dbReference>
<sequence>MSEPIPESIPTSADPRSKRPVKKRALTPRGQHANEVEALFAKPDRDMQFPGSVPKKGLAPPPEIVANVQGSSAGAGSGEFHVYKASRRREYERLRLMDEEVKKEEEEKAFLERKAEIEKKDREKTNKNRAKRDRKRARQEAKKGKNSGRVETDEGTPIPEDEKPKKLVPKATGVSSREEDDGEMLNGGEVKNADEIGLVIHDED</sequence>
<dbReference type="GO" id="GO:0003725">
    <property type="term" value="F:double-stranded RNA binding"/>
    <property type="evidence" value="ECO:0007669"/>
    <property type="project" value="InterPro"/>
</dbReference>
<name>A0A9P4KIF1_9PLEO</name>
<feature type="compositionally biased region" description="Basic and acidic residues" evidence="1">
    <location>
        <begin position="96"/>
        <end position="126"/>
    </location>
</feature>
<dbReference type="Pfam" id="PF06658">
    <property type="entry name" value="DUF1168"/>
    <property type="match status" value="1"/>
</dbReference>
<evidence type="ECO:0000313" key="2">
    <source>
        <dbReference type="EMBL" id="KAF2267160.1"/>
    </source>
</evidence>
<dbReference type="PANTHER" id="PTHR13507:SF0">
    <property type="entry name" value="PRKR-INTERACTING PROTEIN 1"/>
    <property type="match status" value="1"/>
</dbReference>
<evidence type="ECO:0000256" key="1">
    <source>
        <dbReference type="SAM" id="MobiDB-lite"/>
    </source>
</evidence>
<feature type="compositionally biased region" description="Basic and acidic residues" evidence="1">
    <location>
        <begin position="138"/>
        <end position="152"/>
    </location>
</feature>
<comment type="caution">
    <text evidence="2">The sequence shown here is derived from an EMBL/GenBank/DDBJ whole genome shotgun (WGS) entry which is preliminary data.</text>
</comment>
<evidence type="ECO:0000313" key="3">
    <source>
        <dbReference type="Proteomes" id="UP000800093"/>
    </source>
</evidence>
<proteinExistence type="predicted"/>
<protein>
    <recommendedName>
        <fullName evidence="4">DUF1168-domain-containing protein</fullName>
    </recommendedName>
</protein>
<organism evidence="2 3">
    <name type="scientific">Lojkania enalia</name>
    <dbReference type="NCBI Taxonomy" id="147567"/>
    <lineage>
        <taxon>Eukaryota</taxon>
        <taxon>Fungi</taxon>
        <taxon>Dikarya</taxon>
        <taxon>Ascomycota</taxon>
        <taxon>Pezizomycotina</taxon>
        <taxon>Dothideomycetes</taxon>
        <taxon>Pleosporomycetidae</taxon>
        <taxon>Pleosporales</taxon>
        <taxon>Pleosporales incertae sedis</taxon>
        <taxon>Lojkania</taxon>
    </lineage>
</organism>
<dbReference type="EMBL" id="ML986593">
    <property type="protein sequence ID" value="KAF2267160.1"/>
    <property type="molecule type" value="Genomic_DNA"/>
</dbReference>
<dbReference type="Proteomes" id="UP000800093">
    <property type="component" value="Unassembled WGS sequence"/>
</dbReference>
<feature type="region of interest" description="Disordered" evidence="1">
    <location>
        <begin position="96"/>
        <end position="204"/>
    </location>
</feature>
<keyword evidence="3" id="KW-1185">Reference proteome</keyword>
<feature type="compositionally biased region" description="Basic residues" evidence="1">
    <location>
        <begin position="127"/>
        <end position="137"/>
    </location>
</feature>
<reference evidence="3" key="1">
    <citation type="journal article" date="2020" name="Stud. Mycol.">
        <title>101 Dothideomycetes genomes: A test case for predicting lifestyles and emergence of pathogens.</title>
        <authorList>
            <person name="Haridas S."/>
            <person name="Albert R."/>
            <person name="Binder M."/>
            <person name="Bloem J."/>
            <person name="LaButti K."/>
            <person name="Salamov A."/>
            <person name="Andreopoulos B."/>
            <person name="Baker S."/>
            <person name="Barry K."/>
            <person name="Bills G."/>
            <person name="Bluhm B."/>
            <person name="Cannon C."/>
            <person name="Castanera R."/>
            <person name="Culley D."/>
            <person name="Daum C."/>
            <person name="Ezra D."/>
            <person name="Gonzalez J."/>
            <person name="Henrissat B."/>
            <person name="Kuo A."/>
            <person name="Liang C."/>
            <person name="Lipzen A."/>
            <person name="Lutzoni F."/>
            <person name="Magnuson J."/>
            <person name="Mondo S."/>
            <person name="Nolan M."/>
            <person name="Ohm R."/>
            <person name="Pangilinan J."/>
            <person name="Park H.-J."/>
            <person name="Ramirez L."/>
            <person name="Alfaro M."/>
            <person name="Sun H."/>
            <person name="Tritt A."/>
            <person name="Yoshinaga Y."/>
            <person name="Zwiers L.-H."/>
            <person name="Turgeon B."/>
            <person name="Goodwin S."/>
            <person name="Spatafora J."/>
            <person name="Crous P."/>
            <person name="Grigoriev I."/>
        </authorList>
    </citation>
    <scope>NUCLEOTIDE SEQUENCE [LARGE SCALE GENOMIC DNA]</scope>
    <source>
        <strain evidence="3">CBS 304.66</strain>
    </source>
</reference>
<accession>A0A9P4KIF1</accession>